<dbReference type="EMBL" id="ML770112">
    <property type="protein sequence ID" value="KAE9384601.1"/>
    <property type="molecule type" value="Genomic_DNA"/>
</dbReference>
<keyword evidence="2" id="KW-1185">Reference proteome</keyword>
<gene>
    <name evidence="1" type="ORF">BT96DRAFT_643995</name>
</gene>
<organism evidence="1 2">
    <name type="scientific">Gymnopus androsaceus JB14</name>
    <dbReference type="NCBI Taxonomy" id="1447944"/>
    <lineage>
        <taxon>Eukaryota</taxon>
        <taxon>Fungi</taxon>
        <taxon>Dikarya</taxon>
        <taxon>Basidiomycota</taxon>
        <taxon>Agaricomycotina</taxon>
        <taxon>Agaricomycetes</taxon>
        <taxon>Agaricomycetidae</taxon>
        <taxon>Agaricales</taxon>
        <taxon>Marasmiineae</taxon>
        <taxon>Omphalotaceae</taxon>
        <taxon>Gymnopus</taxon>
    </lineage>
</organism>
<accession>A0A6A4GGH5</accession>
<proteinExistence type="predicted"/>
<evidence type="ECO:0000313" key="1">
    <source>
        <dbReference type="EMBL" id="KAE9384601.1"/>
    </source>
</evidence>
<dbReference type="AlphaFoldDB" id="A0A6A4GGH5"/>
<name>A0A6A4GGH5_9AGAR</name>
<evidence type="ECO:0000313" key="2">
    <source>
        <dbReference type="Proteomes" id="UP000799118"/>
    </source>
</evidence>
<dbReference type="Proteomes" id="UP000799118">
    <property type="component" value="Unassembled WGS sequence"/>
</dbReference>
<reference evidence="1" key="1">
    <citation type="journal article" date="2019" name="Environ. Microbiol.">
        <title>Fungal ecological strategies reflected in gene transcription - a case study of two litter decomposers.</title>
        <authorList>
            <person name="Barbi F."/>
            <person name="Kohler A."/>
            <person name="Barry K."/>
            <person name="Baskaran P."/>
            <person name="Daum C."/>
            <person name="Fauchery L."/>
            <person name="Ihrmark K."/>
            <person name="Kuo A."/>
            <person name="LaButti K."/>
            <person name="Lipzen A."/>
            <person name="Morin E."/>
            <person name="Grigoriev I.V."/>
            <person name="Henrissat B."/>
            <person name="Lindahl B."/>
            <person name="Martin F."/>
        </authorList>
    </citation>
    <scope>NUCLEOTIDE SEQUENCE</scope>
    <source>
        <strain evidence="1">JB14</strain>
    </source>
</reference>
<protein>
    <submittedName>
        <fullName evidence="1">Uncharacterized protein</fullName>
    </submittedName>
</protein>
<sequence length="133" mass="15435">MRRCRQRCMGRWPNKANSEKMNHRTAASPLPSVTTAKFHGYGREFHEVVWLVQDDGKGKQLRFRGQSGHATSYKNSWVMMVRVQIQQYKAQAMCLKRTDKREKNEYIVDCPAGSVLKYCKEYGSGGRGSEKQW</sequence>